<dbReference type="InterPro" id="IPR013656">
    <property type="entry name" value="PAS_4"/>
</dbReference>
<keyword evidence="2" id="KW-0067">ATP-binding</keyword>
<keyword evidence="3" id="KW-0812">Transmembrane</keyword>
<accession>A0A7X2P5Z2</accession>
<feature type="transmembrane region" description="Helical" evidence="3">
    <location>
        <begin position="7"/>
        <end position="36"/>
    </location>
</feature>
<dbReference type="Pfam" id="PF25601">
    <property type="entry name" value="AAA_lid_14"/>
    <property type="match status" value="1"/>
</dbReference>
<dbReference type="SUPFAM" id="SSF52540">
    <property type="entry name" value="P-loop containing nucleoside triphosphate hydrolases"/>
    <property type="match status" value="1"/>
</dbReference>
<dbReference type="PROSITE" id="PS50045">
    <property type="entry name" value="SIGMA54_INTERACT_4"/>
    <property type="match status" value="1"/>
</dbReference>
<comment type="caution">
    <text evidence="5">The sequence shown here is derived from an EMBL/GenBank/DDBJ whole genome shotgun (WGS) entry which is preliminary data.</text>
</comment>
<sequence length="705" mass="80476">MRHYVKAFFLFFSFLFCIFAFRLFIFVKNGIIILIFNPLPLFSRKRGSFMNRTQKLGNVLIISSRKRMLSEFQSYLHSVLGEYLTFNTLLREQATDPSLFRGYQCVLFPTARAMETFPLTIDSSILQLPCDRVFNHMFLDKIIQIPPYERVYLVNDDKYSTLAIISQLEECGITQYDFVPFYPGCKDTESDIQFAITAGEPQLVPSRIPNVLDIGNRIIDISTILQLCEYFNIPLQTVNRVSRNYVNQILHTVKTSETYYTNYVQTEQLMQVILFSLPVGVCLFGADGRIQFMNAKFAHAFSLPSSNFEGQPFSECLPPAYANTAFDRNGDWTILLSDQKTQITLSVLSMVFPDTEPVFLAFLPGGRSTEAPAAKEEKTEESTFFASSRTFSLSLSHADSVQNLMTQTRHLALFDFPILIQGESGTQRRTLARAIHNFSRRHHYPFSVLHSPGNDLTEASLLRLLAETNHGTLVLSQVDRFPLSIQDLLINVLTNVHGNFFSAPETRRFDVRIIAIADDNLYKKVEKGTFLRELFHLLSASELQTVPLRRRREDIPDLLNYFLLQFFHNTDMTCDRIFSEGLLRFLKEYAYPGNIHELYNLSCSLFTRYSSHKLQLSDLPTYLRSRQMADVSLTDLQYQVLSFVSTHPKAGRLAIKNGLADGKTFVSEAALRTVLGELSSAGYLIVHRTKGGCEISELGRMVLEK</sequence>
<dbReference type="Pfam" id="PF08448">
    <property type="entry name" value="PAS_4"/>
    <property type="match status" value="1"/>
</dbReference>
<evidence type="ECO:0000313" key="6">
    <source>
        <dbReference type="Proteomes" id="UP000440513"/>
    </source>
</evidence>
<name>A0A7X2P5Z2_9FIRM</name>
<evidence type="ECO:0000313" key="5">
    <source>
        <dbReference type="EMBL" id="MST67617.1"/>
    </source>
</evidence>
<evidence type="ECO:0000256" key="2">
    <source>
        <dbReference type="ARBA" id="ARBA00022840"/>
    </source>
</evidence>
<dbReference type="InterPro" id="IPR035965">
    <property type="entry name" value="PAS-like_dom_sf"/>
</dbReference>
<protein>
    <submittedName>
        <fullName evidence="5">PAS domain-containing protein</fullName>
    </submittedName>
</protein>
<evidence type="ECO:0000256" key="3">
    <source>
        <dbReference type="SAM" id="Phobius"/>
    </source>
</evidence>
<evidence type="ECO:0000256" key="1">
    <source>
        <dbReference type="ARBA" id="ARBA00022741"/>
    </source>
</evidence>
<feature type="domain" description="Sigma-54 factor interaction" evidence="4">
    <location>
        <begin position="394"/>
        <end position="601"/>
    </location>
</feature>
<dbReference type="InterPro" id="IPR027417">
    <property type="entry name" value="P-loop_NTPase"/>
</dbReference>
<dbReference type="SUPFAM" id="SSF55785">
    <property type="entry name" value="PYP-like sensor domain (PAS domain)"/>
    <property type="match status" value="1"/>
</dbReference>
<organism evidence="5 6">
    <name type="scientific">Oliverpabstia intestinalis</name>
    <dbReference type="NCBI Taxonomy" id="2606633"/>
    <lineage>
        <taxon>Bacteria</taxon>
        <taxon>Bacillati</taxon>
        <taxon>Bacillota</taxon>
        <taxon>Clostridia</taxon>
        <taxon>Lachnospirales</taxon>
        <taxon>Lachnospiraceae</taxon>
        <taxon>Oliverpabstia</taxon>
    </lineage>
</organism>
<dbReference type="Gene3D" id="3.30.450.20">
    <property type="entry name" value="PAS domain"/>
    <property type="match status" value="1"/>
</dbReference>
<keyword evidence="3" id="KW-0472">Membrane</keyword>
<reference evidence="5 6" key="1">
    <citation type="submission" date="2019-08" db="EMBL/GenBank/DDBJ databases">
        <title>In-depth cultivation of the pig gut microbiome towards novel bacterial diversity and tailored functional studies.</title>
        <authorList>
            <person name="Wylensek D."/>
            <person name="Hitch T.C.A."/>
            <person name="Clavel T."/>
        </authorList>
    </citation>
    <scope>NUCLEOTIDE SEQUENCE [LARGE SCALE GENOMIC DNA]</scope>
    <source>
        <strain evidence="5 6">BSM-380-WT-5A</strain>
    </source>
</reference>
<dbReference type="GO" id="GO:0006355">
    <property type="term" value="P:regulation of DNA-templated transcription"/>
    <property type="evidence" value="ECO:0007669"/>
    <property type="project" value="InterPro"/>
</dbReference>
<dbReference type="Gene3D" id="1.10.8.60">
    <property type="match status" value="1"/>
</dbReference>
<dbReference type="InterPro" id="IPR058031">
    <property type="entry name" value="AAA_lid_NorR"/>
</dbReference>
<gene>
    <name evidence="5" type="ORF">FYJ57_13045</name>
</gene>
<dbReference type="InterPro" id="IPR002078">
    <property type="entry name" value="Sigma_54_int"/>
</dbReference>
<keyword evidence="1" id="KW-0547">Nucleotide-binding</keyword>
<dbReference type="EMBL" id="VUMS01000032">
    <property type="protein sequence ID" value="MST67617.1"/>
    <property type="molecule type" value="Genomic_DNA"/>
</dbReference>
<keyword evidence="3" id="KW-1133">Transmembrane helix</keyword>
<dbReference type="InterPro" id="IPR000014">
    <property type="entry name" value="PAS"/>
</dbReference>
<dbReference type="SMART" id="SM00091">
    <property type="entry name" value="PAS"/>
    <property type="match status" value="1"/>
</dbReference>
<dbReference type="GO" id="GO:0005524">
    <property type="term" value="F:ATP binding"/>
    <property type="evidence" value="ECO:0007669"/>
    <property type="project" value="UniProtKB-KW"/>
</dbReference>
<proteinExistence type="predicted"/>
<dbReference type="Proteomes" id="UP000440513">
    <property type="component" value="Unassembled WGS sequence"/>
</dbReference>
<keyword evidence="6" id="KW-1185">Reference proteome</keyword>
<evidence type="ECO:0000259" key="4">
    <source>
        <dbReference type="PROSITE" id="PS50045"/>
    </source>
</evidence>
<dbReference type="AlphaFoldDB" id="A0A7X2P5Z2"/>
<dbReference type="Pfam" id="PF14532">
    <property type="entry name" value="Sigma54_activ_2"/>
    <property type="match status" value="1"/>
</dbReference>
<dbReference type="Gene3D" id="3.40.50.300">
    <property type="entry name" value="P-loop containing nucleotide triphosphate hydrolases"/>
    <property type="match status" value="1"/>
</dbReference>
<dbReference type="PANTHER" id="PTHR32071">
    <property type="entry name" value="TRANSCRIPTIONAL REGULATORY PROTEIN"/>
    <property type="match status" value="1"/>
</dbReference>